<feature type="region of interest" description="Disordered" evidence="2">
    <location>
        <begin position="1"/>
        <end position="23"/>
    </location>
</feature>
<dbReference type="PANTHER" id="PTHR33768:SF3">
    <property type="entry name" value="MIP11318P"/>
    <property type="match status" value="1"/>
</dbReference>
<evidence type="ECO:0000313" key="3">
    <source>
        <dbReference type="EMBL" id="TPX55172.1"/>
    </source>
</evidence>
<sequence>MTTHMHTHLHTHQHPTPPPPQRWSHRHFPTYHPTSSKLLSKKWEERAREIHLAKLRNVSCSVDNAPPKRWTHLEVRLKRLQVEQERLYEIERNNHILLDRIAFQMTTPSTLHPPPISAQSHPAHSTPHSLHGPKRAAEQRHIARENQNIMQRIEDKAPNYRRVEWGLERCRNLEYLRNIAAFSESYERVLERHCEKERPRTAVGGRRGSARSGSEGGRQRPQRATTAGGAQQQSQQQQQQQQQEEQEQESWIPVLRTNGGRPQTRVNTMTGPLSEDESDTASQKQRVIADHDDASDTPHLSPQQEGEPDHHQQQQKLPPLVNSRPTSASISPSTPRDASRPTSASVTSTPLVASSRPTSASVTSRPVSRPVSASVGASVVRR</sequence>
<accession>A0A507DV58</accession>
<protein>
    <submittedName>
        <fullName evidence="3">Uncharacterized protein</fullName>
    </submittedName>
</protein>
<proteinExistence type="inferred from homology"/>
<organism evidence="3 4">
    <name type="scientific">Powellomyces hirtus</name>
    <dbReference type="NCBI Taxonomy" id="109895"/>
    <lineage>
        <taxon>Eukaryota</taxon>
        <taxon>Fungi</taxon>
        <taxon>Fungi incertae sedis</taxon>
        <taxon>Chytridiomycota</taxon>
        <taxon>Chytridiomycota incertae sedis</taxon>
        <taxon>Chytridiomycetes</taxon>
        <taxon>Spizellomycetales</taxon>
        <taxon>Powellomycetaceae</taxon>
        <taxon>Powellomyces</taxon>
    </lineage>
</organism>
<feature type="compositionally biased region" description="Polar residues" evidence="2">
    <location>
        <begin position="260"/>
        <end position="271"/>
    </location>
</feature>
<feature type="compositionally biased region" description="Low complexity" evidence="2">
    <location>
        <begin position="357"/>
        <end position="382"/>
    </location>
</feature>
<feature type="compositionally biased region" description="Polar residues" evidence="2">
    <location>
        <begin position="323"/>
        <end position="356"/>
    </location>
</feature>
<dbReference type="InterPro" id="IPR038792">
    <property type="entry name" value="CFAP97D1/2"/>
</dbReference>
<dbReference type="STRING" id="109895.A0A507DV58"/>
<comment type="similarity">
    <text evidence="1">Belongs to the CFAP97 family.</text>
</comment>
<gene>
    <name evidence="3" type="ORF">PhCBS80983_g05545</name>
</gene>
<comment type="caution">
    <text evidence="3">The sequence shown here is derived from an EMBL/GenBank/DDBJ whole genome shotgun (WGS) entry which is preliminary data.</text>
</comment>
<dbReference type="Pfam" id="PF13879">
    <property type="entry name" value="Hmw_CFAP97"/>
    <property type="match status" value="1"/>
</dbReference>
<feature type="region of interest" description="Disordered" evidence="2">
    <location>
        <begin position="193"/>
        <end position="382"/>
    </location>
</feature>
<dbReference type="InterPro" id="IPR029488">
    <property type="entry name" value="Hmw/CFAP97"/>
</dbReference>
<feature type="compositionally biased region" description="Basic residues" evidence="2">
    <location>
        <begin position="1"/>
        <end position="13"/>
    </location>
</feature>
<dbReference type="Proteomes" id="UP000318582">
    <property type="component" value="Unassembled WGS sequence"/>
</dbReference>
<evidence type="ECO:0000313" key="4">
    <source>
        <dbReference type="Proteomes" id="UP000318582"/>
    </source>
</evidence>
<feature type="compositionally biased region" description="Low complexity" evidence="2">
    <location>
        <begin position="231"/>
        <end position="243"/>
    </location>
</feature>
<reference evidence="3 4" key="1">
    <citation type="journal article" date="2019" name="Sci. Rep.">
        <title>Comparative genomics of chytrid fungi reveal insights into the obligate biotrophic and pathogenic lifestyle of Synchytrium endobioticum.</title>
        <authorList>
            <person name="van de Vossenberg B.T.L.H."/>
            <person name="Warris S."/>
            <person name="Nguyen H.D.T."/>
            <person name="van Gent-Pelzer M.P.E."/>
            <person name="Joly D.L."/>
            <person name="van de Geest H.C."/>
            <person name="Bonants P.J.M."/>
            <person name="Smith D.S."/>
            <person name="Levesque C.A."/>
            <person name="van der Lee T.A.J."/>
        </authorList>
    </citation>
    <scope>NUCLEOTIDE SEQUENCE [LARGE SCALE GENOMIC DNA]</scope>
    <source>
        <strain evidence="3 4">CBS 809.83</strain>
    </source>
</reference>
<dbReference type="PANTHER" id="PTHR33768">
    <property type="entry name" value="MIP11318P"/>
    <property type="match status" value="1"/>
</dbReference>
<keyword evidence="4" id="KW-1185">Reference proteome</keyword>
<feature type="region of interest" description="Disordered" evidence="2">
    <location>
        <begin position="110"/>
        <end position="138"/>
    </location>
</feature>
<feature type="compositionally biased region" description="Polar residues" evidence="2">
    <location>
        <begin position="117"/>
        <end position="128"/>
    </location>
</feature>
<evidence type="ECO:0000256" key="2">
    <source>
        <dbReference type="SAM" id="MobiDB-lite"/>
    </source>
</evidence>
<dbReference type="AlphaFoldDB" id="A0A507DV58"/>
<feature type="compositionally biased region" description="Basic and acidic residues" evidence="2">
    <location>
        <begin position="287"/>
        <end position="296"/>
    </location>
</feature>
<evidence type="ECO:0000256" key="1">
    <source>
        <dbReference type="ARBA" id="ARBA00008315"/>
    </source>
</evidence>
<dbReference type="EMBL" id="QEAQ01000123">
    <property type="protein sequence ID" value="TPX55172.1"/>
    <property type="molecule type" value="Genomic_DNA"/>
</dbReference>
<name>A0A507DV58_9FUNG</name>